<dbReference type="SUPFAM" id="SSF52129">
    <property type="entry name" value="Caspase-like"/>
    <property type="match status" value="1"/>
</dbReference>
<evidence type="ECO:0000313" key="7">
    <source>
        <dbReference type="Proteomes" id="UP000053927"/>
    </source>
</evidence>
<feature type="region of interest" description="Disordered" evidence="4">
    <location>
        <begin position="144"/>
        <end position="164"/>
    </location>
</feature>
<comment type="similarity">
    <text evidence="1">Belongs to the peptidase C14B family.</text>
</comment>
<feature type="compositionally biased region" description="Polar residues" evidence="4">
    <location>
        <begin position="679"/>
        <end position="692"/>
    </location>
</feature>
<dbReference type="Pfam" id="PF00656">
    <property type="entry name" value="Peptidase_C14"/>
    <property type="match status" value="1"/>
</dbReference>
<accession>R7RYQ7</accession>
<keyword evidence="3" id="KW-0645">Protease</keyword>
<keyword evidence="3" id="KW-0378">Hydrolase</keyword>
<name>R7RYQ7_STEHR</name>
<dbReference type="PANTHER" id="PTHR48104">
    <property type="entry name" value="METACASPASE-4"/>
    <property type="match status" value="1"/>
</dbReference>
<evidence type="ECO:0000256" key="1">
    <source>
        <dbReference type="ARBA" id="ARBA00009005"/>
    </source>
</evidence>
<keyword evidence="3" id="KW-0788">Thiol protease</keyword>
<dbReference type="GO" id="GO:0004197">
    <property type="term" value="F:cysteine-type endopeptidase activity"/>
    <property type="evidence" value="ECO:0007669"/>
    <property type="project" value="InterPro"/>
</dbReference>
<proteinExistence type="inferred from homology"/>
<dbReference type="KEGG" id="shs:STEHIDRAFT_163281"/>
<feature type="compositionally biased region" description="Basic and acidic residues" evidence="4">
    <location>
        <begin position="711"/>
        <end position="735"/>
    </location>
</feature>
<dbReference type="InterPro" id="IPR029030">
    <property type="entry name" value="Caspase-like_dom_sf"/>
</dbReference>
<evidence type="ECO:0000256" key="4">
    <source>
        <dbReference type="SAM" id="MobiDB-lite"/>
    </source>
</evidence>
<dbReference type="InterPro" id="IPR001309">
    <property type="entry name" value="Pept_C14_p20"/>
</dbReference>
<dbReference type="eggNOG" id="ENOG502SMQJ">
    <property type="taxonomic scope" value="Eukaryota"/>
</dbReference>
<protein>
    <recommendedName>
        <fullName evidence="5">Caspase family p20 domain-containing protein</fullName>
    </recommendedName>
</protein>
<evidence type="ECO:0000256" key="2">
    <source>
        <dbReference type="ARBA" id="ARBA00022703"/>
    </source>
</evidence>
<feature type="region of interest" description="Disordered" evidence="4">
    <location>
        <begin position="670"/>
        <end position="735"/>
    </location>
</feature>
<dbReference type="RefSeq" id="XP_007311010.1">
    <property type="nucleotide sequence ID" value="XM_007310948.1"/>
</dbReference>
<evidence type="ECO:0000259" key="5">
    <source>
        <dbReference type="PROSITE" id="PS50208"/>
    </source>
</evidence>
<feature type="domain" description="Caspase family p20" evidence="5">
    <location>
        <begin position="32"/>
        <end position="119"/>
    </location>
</feature>
<dbReference type="InterPro" id="IPR011600">
    <property type="entry name" value="Pept_C14_caspase"/>
</dbReference>
<dbReference type="PROSITE" id="PS50208">
    <property type="entry name" value="CASPASE_P20"/>
    <property type="match status" value="1"/>
</dbReference>
<dbReference type="GeneID" id="18802281"/>
<dbReference type="AlphaFoldDB" id="R7RYQ7"/>
<dbReference type="Proteomes" id="UP000053927">
    <property type="component" value="Unassembled WGS sequence"/>
</dbReference>
<dbReference type="InterPro" id="IPR050452">
    <property type="entry name" value="Metacaspase"/>
</dbReference>
<dbReference type="PANTHER" id="PTHR48104:SF30">
    <property type="entry name" value="METACASPASE-1"/>
    <property type="match status" value="1"/>
</dbReference>
<feature type="region of interest" description="Disordered" evidence="4">
    <location>
        <begin position="1"/>
        <end position="22"/>
    </location>
</feature>
<dbReference type="GO" id="GO:0006915">
    <property type="term" value="P:apoptotic process"/>
    <property type="evidence" value="ECO:0007669"/>
    <property type="project" value="UniProtKB-KW"/>
</dbReference>
<dbReference type="EMBL" id="JH687400">
    <property type="protein sequence ID" value="EIM80030.1"/>
    <property type="molecule type" value="Genomic_DNA"/>
</dbReference>
<sequence>MTTNRTSKKQRPQPLPQMKSSTIPPLDLTSLFALIIGISTYPDMSGLRSLPGVKADVDSMKAFLEDMNAPSDRIHTIQNEEATSSAIYQALKDITKNKNIGRNDPILIYFAGHGAKADITSEGNFLSSVRMLCPYNFARRNDGVSLKDGTPNDDAAPGRNGAASENGITDAVLADILNDISRAKGNNITVIMDCCYSGYGTRGTVSLRSKANPRHVAESRSKVALCDKLKTMFQYSGVFSHTLLAGSGMEQPGNEKPDGGAFTKALIDVLKTLKKRNITYRELIENMEDLNDQYPQCVGNNQNRYLFSMQSNFREHDLYKVKLKKCGSSTSSSSPNNIPRDHQELVTYHLTVGTAYGITKESKFNVYTTMDTKKLPLGEFTVRNVTNYTTDLVLTTSSTTGKVFPQVAYASRTRLGNDFQITIPKELSYIEEFVQENLGKHRNISVTTVTGVIPKLTLVATSRNLVDFEVNNETCHKYEVTRLCRTVKCHTKRSSTINEVISVISGAADFFTHLDRFPTTSQYFGSERRNVFLRCYALEEGDIDDVHVMKHKDPAVDLITSDVLECPSVPEPLGFEVENRTNDSLYVALLYFDIGDLSIRLFYQPGTAKHGHVDPSIGPNGQLTIGYGSSGWRPQCFHPREGRPVDVGFLKLFVSTQWVDFSDIEQASPFDGYPRGRTSHSQPYISPNTPWDSISVPVVQRSAPATSRNSGHTDDDRERKIPPSNEETHRFMSGR</sequence>
<organism evidence="6 7">
    <name type="scientific">Stereum hirsutum (strain FP-91666)</name>
    <name type="common">White-rot fungus</name>
    <dbReference type="NCBI Taxonomy" id="721885"/>
    <lineage>
        <taxon>Eukaryota</taxon>
        <taxon>Fungi</taxon>
        <taxon>Dikarya</taxon>
        <taxon>Basidiomycota</taxon>
        <taxon>Agaricomycotina</taxon>
        <taxon>Agaricomycetes</taxon>
        <taxon>Russulales</taxon>
        <taxon>Stereaceae</taxon>
        <taxon>Stereum</taxon>
    </lineage>
</organism>
<dbReference type="OrthoDB" id="3223806at2759"/>
<dbReference type="Gene3D" id="3.40.50.1460">
    <property type="match status" value="1"/>
</dbReference>
<dbReference type="GO" id="GO:0005737">
    <property type="term" value="C:cytoplasm"/>
    <property type="evidence" value="ECO:0007669"/>
    <property type="project" value="TreeGrafter"/>
</dbReference>
<keyword evidence="7" id="KW-1185">Reference proteome</keyword>
<reference evidence="7" key="1">
    <citation type="journal article" date="2012" name="Science">
        <title>The Paleozoic origin of enzymatic lignin decomposition reconstructed from 31 fungal genomes.</title>
        <authorList>
            <person name="Floudas D."/>
            <person name="Binder M."/>
            <person name="Riley R."/>
            <person name="Barry K."/>
            <person name="Blanchette R.A."/>
            <person name="Henrissat B."/>
            <person name="Martinez A.T."/>
            <person name="Otillar R."/>
            <person name="Spatafora J.W."/>
            <person name="Yadav J.S."/>
            <person name="Aerts A."/>
            <person name="Benoit I."/>
            <person name="Boyd A."/>
            <person name="Carlson A."/>
            <person name="Copeland A."/>
            <person name="Coutinho P.M."/>
            <person name="de Vries R.P."/>
            <person name="Ferreira P."/>
            <person name="Findley K."/>
            <person name="Foster B."/>
            <person name="Gaskell J."/>
            <person name="Glotzer D."/>
            <person name="Gorecki P."/>
            <person name="Heitman J."/>
            <person name="Hesse C."/>
            <person name="Hori C."/>
            <person name="Igarashi K."/>
            <person name="Jurgens J.A."/>
            <person name="Kallen N."/>
            <person name="Kersten P."/>
            <person name="Kohler A."/>
            <person name="Kuees U."/>
            <person name="Kumar T.K.A."/>
            <person name="Kuo A."/>
            <person name="LaButti K."/>
            <person name="Larrondo L.F."/>
            <person name="Lindquist E."/>
            <person name="Ling A."/>
            <person name="Lombard V."/>
            <person name="Lucas S."/>
            <person name="Lundell T."/>
            <person name="Martin R."/>
            <person name="McLaughlin D.J."/>
            <person name="Morgenstern I."/>
            <person name="Morin E."/>
            <person name="Murat C."/>
            <person name="Nagy L.G."/>
            <person name="Nolan M."/>
            <person name="Ohm R.A."/>
            <person name="Patyshakuliyeva A."/>
            <person name="Rokas A."/>
            <person name="Ruiz-Duenas F.J."/>
            <person name="Sabat G."/>
            <person name="Salamov A."/>
            <person name="Samejima M."/>
            <person name="Schmutz J."/>
            <person name="Slot J.C."/>
            <person name="St John F."/>
            <person name="Stenlid J."/>
            <person name="Sun H."/>
            <person name="Sun S."/>
            <person name="Syed K."/>
            <person name="Tsang A."/>
            <person name="Wiebenga A."/>
            <person name="Young D."/>
            <person name="Pisabarro A."/>
            <person name="Eastwood D.C."/>
            <person name="Martin F."/>
            <person name="Cullen D."/>
            <person name="Grigoriev I.V."/>
            <person name="Hibbett D.S."/>
        </authorList>
    </citation>
    <scope>NUCLEOTIDE SEQUENCE [LARGE SCALE GENOMIC DNA]</scope>
    <source>
        <strain evidence="7">FP-91666</strain>
    </source>
</reference>
<dbReference type="GO" id="GO:0006508">
    <property type="term" value="P:proteolysis"/>
    <property type="evidence" value="ECO:0007669"/>
    <property type="project" value="InterPro"/>
</dbReference>
<evidence type="ECO:0000256" key="3">
    <source>
        <dbReference type="ARBA" id="ARBA00022807"/>
    </source>
</evidence>
<keyword evidence="2" id="KW-0053">Apoptosis</keyword>
<dbReference type="OMA" id="TCATELM"/>
<evidence type="ECO:0000313" key="6">
    <source>
        <dbReference type="EMBL" id="EIM80030.1"/>
    </source>
</evidence>
<feature type="compositionally biased region" description="Basic residues" evidence="4">
    <location>
        <begin position="1"/>
        <end position="11"/>
    </location>
</feature>
<gene>
    <name evidence="6" type="ORF">STEHIDRAFT_163281</name>
</gene>